<sequence>MRVETERLVIREFREKDYKDAFEYLSDIAVMEYIEPVLTISQTKEFIQKYGIEEKMIFAVEEKHLGKVIGHIVFHEFNKPSEYELGWIFNEKFQRNGYAREASFALFEYGFNKLHLESIVAETVLNNKKSISTITSLGMKISETHEEDLPVWIITKNYYQNKKEYT</sequence>
<protein>
    <recommendedName>
        <fullName evidence="1">N-acetyltransferase domain-containing protein</fullName>
    </recommendedName>
</protein>
<name>A0A174S858_9CLOT</name>
<dbReference type="GO" id="GO:0016747">
    <property type="term" value="F:acyltransferase activity, transferring groups other than amino-acyl groups"/>
    <property type="evidence" value="ECO:0007669"/>
    <property type="project" value="InterPro"/>
</dbReference>
<dbReference type="InterPro" id="IPR016181">
    <property type="entry name" value="Acyl_CoA_acyltransferase"/>
</dbReference>
<accession>A0A174S858</accession>
<dbReference type="OrthoDB" id="9785602at2"/>
<dbReference type="SUPFAM" id="SSF55729">
    <property type="entry name" value="Acyl-CoA N-acyltransferases (Nat)"/>
    <property type="match status" value="1"/>
</dbReference>
<dbReference type="AlphaFoldDB" id="A0A174S858"/>
<evidence type="ECO:0000313" key="3">
    <source>
        <dbReference type="Proteomes" id="UP000092714"/>
    </source>
</evidence>
<comment type="caution">
    <text evidence="2">The sequence shown here is derived from an EMBL/GenBank/DDBJ whole genome shotgun (WGS) entry which is preliminary data.</text>
</comment>
<evidence type="ECO:0000259" key="1">
    <source>
        <dbReference type="PROSITE" id="PS51186"/>
    </source>
</evidence>
<dbReference type="PANTHER" id="PTHR43792:SF5">
    <property type="entry name" value="RIBOSOMAL-PROTEIN-SERINE ACETYLTRANSFERASE"/>
    <property type="match status" value="1"/>
</dbReference>
<dbReference type="Pfam" id="PF13302">
    <property type="entry name" value="Acetyltransf_3"/>
    <property type="match status" value="1"/>
</dbReference>
<feature type="domain" description="N-acetyltransferase" evidence="1">
    <location>
        <begin position="8"/>
        <end position="157"/>
    </location>
</feature>
<dbReference type="Gene3D" id="3.40.630.30">
    <property type="match status" value="1"/>
</dbReference>
<reference evidence="2 3" key="1">
    <citation type="submission" date="2016-06" db="EMBL/GenBank/DDBJ databases">
        <authorList>
            <person name="Kjaerup R.B."/>
            <person name="Dalgaard T.S."/>
            <person name="Juul-Madsen H.R."/>
        </authorList>
    </citation>
    <scope>NUCLEOTIDE SEQUENCE [LARGE SCALE GENOMIC DNA]</scope>
    <source>
        <strain evidence="2 3">373-A1</strain>
    </source>
</reference>
<dbReference type="PROSITE" id="PS51186">
    <property type="entry name" value="GNAT"/>
    <property type="match status" value="1"/>
</dbReference>
<dbReference type="PANTHER" id="PTHR43792">
    <property type="entry name" value="GNAT FAMILY, PUTATIVE (AFU_ORTHOLOGUE AFUA_3G00765)-RELATED-RELATED"/>
    <property type="match status" value="1"/>
</dbReference>
<dbReference type="Proteomes" id="UP000092714">
    <property type="component" value="Unassembled WGS sequence"/>
</dbReference>
<dbReference type="InterPro" id="IPR000182">
    <property type="entry name" value="GNAT_dom"/>
</dbReference>
<dbReference type="InterPro" id="IPR051531">
    <property type="entry name" value="N-acetyltransferase"/>
</dbReference>
<evidence type="ECO:0000313" key="2">
    <source>
        <dbReference type="EMBL" id="OBY10372.1"/>
    </source>
</evidence>
<gene>
    <name evidence="2" type="ORF">CP373A1_10755</name>
</gene>
<dbReference type="RefSeq" id="WP_055183669.1">
    <property type="nucleotide sequence ID" value="NZ_CZBQ01000003.1"/>
</dbReference>
<keyword evidence="3" id="KW-1185">Reference proteome</keyword>
<dbReference type="EMBL" id="MAPZ01000020">
    <property type="protein sequence ID" value="OBY10372.1"/>
    <property type="molecule type" value="Genomic_DNA"/>
</dbReference>
<proteinExistence type="predicted"/>
<organism evidence="2 3">
    <name type="scientific">Clostridium paraputrificum</name>
    <dbReference type="NCBI Taxonomy" id="29363"/>
    <lineage>
        <taxon>Bacteria</taxon>
        <taxon>Bacillati</taxon>
        <taxon>Bacillota</taxon>
        <taxon>Clostridia</taxon>
        <taxon>Eubacteriales</taxon>
        <taxon>Clostridiaceae</taxon>
        <taxon>Clostridium</taxon>
    </lineage>
</organism>